<evidence type="ECO:0000256" key="3">
    <source>
        <dbReference type="ARBA" id="ARBA00022553"/>
    </source>
</evidence>
<comment type="caution">
    <text evidence="14">The sequence shown here is derived from an EMBL/GenBank/DDBJ whole genome shotgun (WGS) entry which is preliminary data.</text>
</comment>
<dbReference type="InterPro" id="IPR036890">
    <property type="entry name" value="HATPase_C_sf"/>
</dbReference>
<dbReference type="EMBL" id="BMLI01000001">
    <property type="protein sequence ID" value="GGM95991.1"/>
    <property type="molecule type" value="Genomic_DNA"/>
</dbReference>
<dbReference type="Pfam" id="PF13374">
    <property type="entry name" value="TPR_10"/>
    <property type="match status" value="1"/>
</dbReference>
<evidence type="ECO:0000256" key="2">
    <source>
        <dbReference type="ARBA" id="ARBA00012438"/>
    </source>
</evidence>
<keyword evidence="3 7" id="KW-0597">Phosphoprotein</keyword>
<dbReference type="PROSITE" id="PS01124">
    <property type="entry name" value="HTH_ARAC_FAMILY_2"/>
    <property type="match status" value="1"/>
</dbReference>
<dbReference type="CDD" id="cd17574">
    <property type="entry name" value="REC_OmpR"/>
    <property type="match status" value="1"/>
</dbReference>
<dbReference type="InterPro" id="IPR019734">
    <property type="entry name" value="TPR_rpt"/>
</dbReference>
<dbReference type="SUPFAM" id="SSF48452">
    <property type="entry name" value="TPR-like"/>
    <property type="match status" value="2"/>
</dbReference>
<dbReference type="SMART" id="SM00342">
    <property type="entry name" value="HTH_ARAC"/>
    <property type="match status" value="1"/>
</dbReference>
<dbReference type="Gene3D" id="3.40.50.2300">
    <property type="match status" value="1"/>
</dbReference>
<evidence type="ECO:0000256" key="8">
    <source>
        <dbReference type="SAM" id="Coils"/>
    </source>
</evidence>
<dbReference type="SMART" id="SM00388">
    <property type="entry name" value="HisKA"/>
    <property type="match status" value="1"/>
</dbReference>
<feature type="chain" id="PRO_5047360161" description="histidine kinase" evidence="10">
    <location>
        <begin position="23"/>
        <end position="932"/>
    </location>
</feature>
<dbReference type="PANTHER" id="PTHR43547:SF2">
    <property type="entry name" value="HYBRID SIGNAL TRANSDUCTION HISTIDINE KINASE C"/>
    <property type="match status" value="1"/>
</dbReference>
<accession>A0ABQ2HZ89</accession>
<dbReference type="SUPFAM" id="SSF55874">
    <property type="entry name" value="ATPase domain of HSP90 chaperone/DNA topoisomerase II/histidine kinase"/>
    <property type="match status" value="1"/>
</dbReference>
<feature type="signal peptide" evidence="10">
    <location>
        <begin position="1"/>
        <end position="22"/>
    </location>
</feature>
<evidence type="ECO:0000256" key="5">
    <source>
        <dbReference type="ARBA" id="ARBA00023125"/>
    </source>
</evidence>
<proteinExistence type="predicted"/>
<dbReference type="SUPFAM" id="SSF46689">
    <property type="entry name" value="Homeodomain-like"/>
    <property type="match status" value="1"/>
</dbReference>
<dbReference type="Gene3D" id="1.25.40.10">
    <property type="entry name" value="Tetratricopeptide repeat domain"/>
    <property type="match status" value="2"/>
</dbReference>
<evidence type="ECO:0000259" key="12">
    <source>
        <dbReference type="PROSITE" id="PS50109"/>
    </source>
</evidence>
<dbReference type="SUPFAM" id="SSF52172">
    <property type="entry name" value="CheY-like"/>
    <property type="match status" value="1"/>
</dbReference>
<dbReference type="Proteomes" id="UP000632339">
    <property type="component" value="Unassembled WGS sequence"/>
</dbReference>
<keyword evidence="15" id="KW-1185">Reference proteome</keyword>
<dbReference type="Pfam" id="PF00512">
    <property type="entry name" value="HisKA"/>
    <property type="match status" value="1"/>
</dbReference>
<dbReference type="InterPro" id="IPR011990">
    <property type="entry name" value="TPR-like_helical_dom_sf"/>
</dbReference>
<feature type="modified residue" description="4-aspartylphosphate" evidence="7">
    <location>
        <position position="719"/>
    </location>
</feature>
<dbReference type="InterPro" id="IPR001789">
    <property type="entry name" value="Sig_transdc_resp-reg_receiver"/>
</dbReference>
<dbReference type="InterPro" id="IPR011006">
    <property type="entry name" value="CheY-like_superfamily"/>
</dbReference>
<organism evidence="14 15">
    <name type="scientific">Dyadobacter beijingensis</name>
    <dbReference type="NCBI Taxonomy" id="365489"/>
    <lineage>
        <taxon>Bacteria</taxon>
        <taxon>Pseudomonadati</taxon>
        <taxon>Bacteroidota</taxon>
        <taxon>Cytophagia</taxon>
        <taxon>Cytophagales</taxon>
        <taxon>Spirosomataceae</taxon>
        <taxon>Dyadobacter</taxon>
    </lineage>
</organism>
<dbReference type="SUPFAM" id="SSF47384">
    <property type="entry name" value="Homodimeric domain of signal transducing histidine kinase"/>
    <property type="match status" value="1"/>
</dbReference>
<sequence>MKNRSPLVLLAVWSLGFATCFAQKQSPDSLLRVLARHRGQDTVRVNLYLKLSHYYFGVDQKESSAYARDAIMLAAKRQYRYGEARAHNQLALIHSLANEAELAIACALRAESIAERNGFRGLTGESYRVMGLTYLDQEDFTKADTFYRKAEARARETGNQVLLAKVLNGEGGMHIRQDDRAGALKYYIESLKIAREAGMTFYMALILSNIGEVYVSGDPPDLPNASRYFSEALASARASGNKNGETNALANLGKVYMLQGKLGESEALLLESLKMSEAMGIRTTTQRTYLKLVDLSLRQHDFNKASEYIQKYYALRNYLMNEERTKEMARLEEKYQSEKREQQIKLLEQEKRFETASKNFWIIGSALLLLAAIIIYLLQQSRNRKARELLAIQKTLIGKLEEADLLKSRFFANISHEFRTPLSLISAPVEELMREATAAGQGNLKLIKRNANRLLELVNQLLDLSKLEAGKMEVVVAEGELAQWLRVFTASFDSLAEARKIGFTTHIDVPSGKFAFDQDKLEKILTNLLGNAFKFTPAGEMVRLSVQIEEATGDLEVVVSDTGSGIPAEDLPHIFSPFFQSQHITSDGQPGTGLGLALVHEMVKLYRGTVDVQSRAQEGTTLTVRLPLNVDKLQFARFAAEQLPETLLLNNKEAEPGLAAEDILPVQAGETILIVEDNRELRQFIAGAFGNAYQVLTAENGESGLQMAVEQVPDVIISDVMMPGIDGIELTERIRENDVTSHIPVLLLTARSDAESRMEGLRTGADEYLSKPFSTEELRIRVANIVSQRKRLAAKYQQEMLGTHPAGPQSAGPHPVVPSPAEKILSVDDKFLIRLRETIGEHLGDPLFGVEQLAGEMCLSRTQLFRKVKALLDTTPVDLINDIRLQRAAVLIRSRADSLTQISYSVGFSEQSYFAKKFRRKYGVSPREYANS</sequence>
<reference evidence="15" key="1">
    <citation type="journal article" date="2019" name="Int. J. Syst. Evol. Microbiol.">
        <title>The Global Catalogue of Microorganisms (GCM) 10K type strain sequencing project: providing services to taxonomists for standard genome sequencing and annotation.</title>
        <authorList>
            <consortium name="The Broad Institute Genomics Platform"/>
            <consortium name="The Broad Institute Genome Sequencing Center for Infectious Disease"/>
            <person name="Wu L."/>
            <person name="Ma J."/>
        </authorList>
    </citation>
    <scope>NUCLEOTIDE SEQUENCE [LARGE SCALE GENOMIC DNA]</scope>
    <source>
        <strain evidence="15">CGMCC 1.6375</strain>
    </source>
</reference>
<dbReference type="Gene3D" id="1.10.10.60">
    <property type="entry name" value="Homeodomain-like"/>
    <property type="match status" value="1"/>
</dbReference>
<dbReference type="CDD" id="cd00082">
    <property type="entry name" value="HisKA"/>
    <property type="match status" value="1"/>
</dbReference>
<dbReference type="PROSITE" id="PS50109">
    <property type="entry name" value="HIS_KIN"/>
    <property type="match status" value="1"/>
</dbReference>
<keyword evidence="9" id="KW-1133">Transmembrane helix</keyword>
<evidence type="ECO:0000313" key="14">
    <source>
        <dbReference type="EMBL" id="GGM95991.1"/>
    </source>
</evidence>
<evidence type="ECO:0000256" key="10">
    <source>
        <dbReference type="SAM" id="SignalP"/>
    </source>
</evidence>
<dbReference type="InterPro" id="IPR018060">
    <property type="entry name" value="HTH_AraC"/>
</dbReference>
<dbReference type="PROSITE" id="PS00041">
    <property type="entry name" value="HTH_ARAC_FAMILY_1"/>
    <property type="match status" value="1"/>
</dbReference>
<dbReference type="SMART" id="SM00028">
    <property type="entry name" value="TPR"/>
    <property type="match status" value="4"/>
</dbReference>
<name>A0ABQ2HZ89_9BACT</name>
<evidence type="ECO:0000313" key="15">
    <source>
        <dbReference type="Proteomes" id="UP000632339"/>
    </source>
</evidence>
<dbReference type="InterPro" id="IPR036097">
    <property type="entry name" value="HisK_dim/P_sf"/>
</dbReference>
<keyword evidence="5" id="KW-0238">DNA-binding</keyword>
<evidence type="ECO:0000256" key="4">
    <source>
        <dbReference type="ARBA" id="ARBA00023015"/>
    </source>
</evidence>
<dbReference type="PROSITE" id="PS50110">
    <property type="entry name" value="RESPONSE_REGULATORY"/>
    <property type="match status" value="1"/>
</dbReference>
<feature type="domain" description="Response regulatory" evidence="13">
    <location>
        <begin position="671"/>
        <end position="786"/>
    </location>
</feature>
<gene>
    <name evidence="14" type="ORF">GCM10010967_31890</name>
</gene>
<dbReference type="InterPro" id="IPR003594">
    <property type="entry name" value="HATPase_dom"/>
</dbReference>
<comment type="catalytic activity">
    <reaction evidence="1">
        <text>ATP + protein L-histidine = ADP + protein N-phospho-L-histidine.</text>
        <dbReference type="EC" id="2.7.13.3"/>
    </reaction>
</comment>
<dbReference type="Gene3D" id="1.10.287.130">
    <property type="match status" value="1"/>
</dbReference>
<feature type="coiled-coil region" evidence="8">
    <location>
        <begin position="321"/>
        <end position="352"/>
    </location>
</feature>
<dbReference type="InterPro" id="IPR005467">
    <property type="entry name" value="His_kinase_dom"/>
</dbReference>
<evidence type="ECO:0000256" key="6">
    <source>
        <dbReference type="ARBA" id="ARBA00023163"/>
    </source>
</evidence>
<evidence type="ECO:0000259" key="11">
    <source>
        <dbReference type="PROSITE" id="PS01124"/>
    </source>
</evidence>
<dbReference type="InterPro" id="IPR003661">
    <property type="entry name" value="HisK_dim/P_dom"/>
</dbReference>
<feature type="domain" description="Histidine kinase" evidence="12">
    <location>
        <begin position="413"/>
        <end position="630"/>
    </location>
</feature>
<keyword evidence="10" id="KW-0732">Signal</keyword>
<keyword evidence="9" id="KW-0472">Membrane</keyword>
<keyword evidence="9" id="KW-0812">Transmembrane</keyword>
<dbReference type="Pfam" id="PF00072">
    <property type="entry name" value="Response_reg"/>
    <property type="match status" value="1"/>
</dbReference>
<evidence type="ECO:0000256" key="9">
    <source>
        <dbReference type="SAM" id="Phobius"/>
    </source>
</evidence>
<dbReference type="InterPro" id="IPR004358">
    <property type="entry name" value="Sig_transdc_His_kin-like_C"/>
</dbReference>
<keyword evidence="8" id="KW-0175">Coiled coil</keyword>
<evidence type="ECO:0000259" key="13">
    <source>
        <dbReference type="PROSITE" id="PS50110"/>
    </source>
</evidence>
<dbReference type="PANTHER" id="PTHR43547">
    <property type="entry name" value="TWO-COMPONENT HISTIDINE KINASE"/>
    <property type="match status" value="1"/>
</dbReference>
<dbReference type="Pfam" id="PF12833">
    <property type="entry name" value="HTH_18"/>
    <property type="match status" value="1"/>
</dbReference>
<dbReference type="SMART" id="SM00448">
    <property type="entry name" value="REC"/>
    <property type="match status" value="1"/>
</dbReference>
<evidence type="ECO:0000256" key="1">
    <source>
        <dbReference type="ARBA" id="ARBA00000085"/>
    </source>
</evidence>
<dbReference type="SMART" id="SM00387">
    <property type="entry name" value="HATPase_c"/>
    <property type="match status" value="1"/>
</dbReference>
<keyword evidence="4" id="KW-0805">Transcription regulation</keyword>
<protein>
    <recommendedName>
        <fullName evidence="2">histidine kinase</fullName>
        <ecNumber evidence="2">2.7.13.3</ecNumber>
    </recommendedName>
</protein>
<evidence type="ECO:0000256" key="7">
    <source>
        <dbReference type="PROSITE-ProRule" id="PRU00169"/>
    </source>
</evidence>
<dbReference type="EC" id="2.7.13.3" evidence="2"/>
<dbReference type="Gene3D" id="3.30.565.10">
    <property type="entry name" value="Histidine kinase-like ATPase, C-terminal domain"/>
    <property type="match status" value="1"/>
</dbReference>
<dbReference type="InterPro" id="IPR018062">
    <property type="entry name" value="HTH_AraC-typ_CS"/>
</dbReference>
<keyword evidence="6" id="KW-0804">Transcription</keyword>
<dbReference type="PRINTS" id="PR00344">
    <property type="entry name" value="BCTRLSENSOR"/>
</dbReference>
<dbReference type="InterPro" id="IPR009057">
    <property type="entry name" value="Homeodomain-like_sf"/>
</dbReference>
<feature type="domain" description="HTH araC/xylS-type" evidence="11">
    <location>
        <begin position="833"/>
        <end position="932"/>
    </location>
</feature>
<dbReference type="Pfam" id="PF02518">
    <property type="entry name" value="HATPase_c"/>
    <property type="match status" value="1"/>
</dbReference>
<dbReference type="RefSeq" id="WP_169409397.1">
    <property type="nucleotide sequence ID" value="NZ_BMLI01000001.1"/>
</dbReference>
<feature type="transmembrane region" description="Helical" evidence="9">
    <location>
        <begin position="360"/>
        <end position="378"/>
    </location>
</feature>